<proteinExistence type="predicted"/>
<accession>A0A7I4E021</accession>
<evidence type="ECO:0000259" key="6">
    <source>
        <dbReference type="PROSITE" id="PS50089"/>
    </source>
</evidence>
<dbReference type="InterPro" id="IPR039577">
    <property type="entry name" value="Rad18"/>
</dbReference>
<evidence type="ECO:0000313" key="8">
    <source>
        <dbReference type="Proteomes" id="UP000006727"/>
    </source>
</evidence>
<organism evidence="7 8">
    <name type="scientific">Physcomitrium patens</name>
    <name type="common">Spreading-leaved earth moss</name>
    <name type="synonym">Physcomitrella patens</name>
    <dbReference type="NCBI Taxonomy" id="3218"/>
    <lineage>
        <taxon>Eukaryota</taxon>
        <taxon>Viridiplantae</taxon>
        <taxon>Streptophyta</taxon>
        <taxon>Embryophyta</taxon>
        <taxon>Bryophyta</taxon>
        <taxon>Bryophytina</taxon>
        <taxon>Bryopsida</taxon>
        <taxon>Funariidae</taxon>
        <taxon>Funariales</taxon>
        <taxon>Funariaceae</taxon>
        <taxon>Physcomitrium</taxon>
    </lineage>
</organism>
<dbReference type="PROSITE" id="PS00518">
    <property type="entry name" value="ZF_RING_1"/>
    <property type="match status" value="1"/>
</dbReference>
<dbReference type="InterPro" id="IPR001841">
    <property type="entry name" value="Znf_RING"/>
</dbReference>
<dbReference type="EnsemblPlants" id="Pp3c5_6180V3.8">
    <property type="protein sequence ID" value="Pp3c5_6180V3.8"/>
    <property type="gene ID" value="Pp3c5_6180"/>
</dbReference>
<reference evidence="7 8" key="2">
    <citation type="journal article" date="2018" name="Plant J.">
        <title>The Physcomitrella patens chromosome-scale assembly reveals moss genome structure and evolution.</title>
        <authorList>
            <person name="Lang D."/>
            <person name="Ullrich K.K."/>
            <person name="Murat F."/>
            <person name="Fuchs J."/>
            <person name="Jenkins J."/>
            <person name="Haas F.B."/>
            <person name="Piednoel M."/>
            <person name="Gundlach H."/>
            <person name="Van Bel M."/>
            <person name="Meyberg R."/>
            <person name="Vives C."/>
            <person name="Morata J."/>
            <person name="Symeonidi A."/>
            <person name="Hiss M."/>
            <person name="Muchero W."/>
            <person name="Kamisugi Y."/>
            <person name="Saleh O."/>
            <person name="Blanc G."/>
            <person name="Decker E.L."/>
            <person name="van Gessel N."/>
            <person name="Grimwood J."/>
            <person name="Hayes R.D."/>
            <person name="Graham S.W."/>
            <person name="Gunter L.E."/>
            <person name="McDaniel S.F."/>
            <person name="Hoernstein S.N.W."/>
            <person name="Larsson A."/>
            <person name="Li F.W."/>
            <person name="Perroud P.F."/>
            <person name="Phillips J."/>
            <person name="Ranjan P."/>
            <person name="Rokshar D.S."/>
            <person name="Rothfels C.J."/>
            <person name="Schneider L."/>
            <person name="Shu S."/>
            <person name="Stevenson D.W."/>
            <person name="Thummler F."/>
            <person name="Tillich M."/>
            <person name="Villarreal Aguilar J.C."/>
            <person name="Widiez T."/>
            <person name="Wong G.K."/>
            <person name="Wymore A."/>
            <person name="Zhang Y."/>
            <person name="Zimmer A.D."/>
            <person name="Quatrano R.S."/>
            <person name="Mayer K.F.X."/>
            <person name="Goodstein D."/>
            <person name="Casacuberta J.M."/>
            <person name="Vandepoele K."/>
            <person name="Reski R."/>
            <person name="Cuming A.C."/>
            <person name="Tuskan G.A."/>
            <person name="Maumus F."/>
            <person name="Salse J."/>
            <person name="Schmutz J."/>
            <person name="Rensing S.A."/>
        </authorList>
    </citation>
    <scope>NUCLEOTIDE SEQUENCE [LARGE SCALE GENOMIC DNA]</scope>
    <source>
        <strain evidence="7 8">cv. Gransden 2004</strain>
    </source>
</reference>
<evidence type="ECO:0000256" key="3">
    <source>
        <dbReference type="ARBA" id="ARBA00022833"/>
    </source>
</evidence>
<evidence type="ECO:0000256" key="4">
    <source>
        <dbReference type="PROSITE-ProRule" id="PRU00175"/>
    </source>
</evidence>
<dbReference type="EMBL" id="ABEU02000005">
    <property type="status" value="NOT_ANNOTATED_CDS"/>
    <property type="molecule type" value="Genomic_DNA"/>
</dbReference>
<evidence type="ECO:0000256" key="5">
    <source>
        <dbReference type="SAM" id="Coils"/>
    </source>
</evidence>
<feature type="domain" description="RING-type" evidence="6">
    <location>
        <begin position="32"/>
        <end position="87"/>
    </location>
</feature>
<dbReference type="Pfam" id="PF13445">
    <property type="entry name" value="zf-RING_UBOX"/>
    <property type="match status" value="1"/>
</dbReference>
<dbReference type="GO" id="GO:0006513">
    <property type="term" value="P:protein monoubiquitination"/>
    <property type="evidence" value="ECO:0007669"/>
    <property type="project" value="InterPro"/>
</dbReference>
<dbReference type="Proteomes" id="UP000006727">
    <property type="component" value="Chromosome 5"/>
</dbReference>
<dbReference type="InterPro" id="IPR017907">
    <property type="entry name" value="Znf_RING_CS"/>
</dbReference>
<keyword evidence="1" id="KW-0479">Metal-binding</keyword>
<evidence type="ECO:0000313" key="7">
    <source>
        <dbReference type="EnsemblPlants" id="Pp3c5_6180V3.8"/>
    </source>
</evidence>
<dbReference type="SUPFAM" id="SSF57850">
    <property type="entry name" value="RING/U-box"/>
    <property type="match status" value="1"/>
</dbReference>
<dbReference type="GO" id="GO:0003697">
    <property type="term" value="F:single-stranded DNA binding"/>
    <property type="evidence" value="ECO:0007669"/>
    <property type="project" value="InterPro"/>
</dbReference>
<dbReference type="AlphaFoldDB" id="A0A7I4E021"/>
<keyword evidence="2 4" id="KW-0863">Zinc-finger</keyword>
<dbReference type="InterPro" id="IPR013083">
    <property type="entry name" value="Znf_RING/FYVE/PHD"/>
</dbReference>
<gene>
    <name evidence="7" type="primary">LOC112282238</name>
</gene>
<feature type="coiled-coil region" evidence="5">
    <location>
        <begin position="205"/>
        <end position="239"/>
    </location>
</feature>
<dbReference type="InParanoid" id="A0A7I4E021"/>
<protein>
    <recommendedName>
        <fullName evidence="6">RING-type domain-containing protein</fullName>
    </recommendedName>
</protein>
<dbReference type="GO" id="GO:0006301">
    <property type="term" value="P:DNA damage tolerance"/>
    <property type="evidence" value="ECO:0007669"/>
    <property type="project" value="InterPro"/>
</dbReference>
<dbReference type="Gene3D" id="3.30.40.10">
    <property type="entry name" value="Zinc/RING finger domain, C3HC4 (zinc finger)"/>
    <property type="match status" value="1"/>
</dbReference>
<dbReference type="Gramene" id="Pp3c5_6180V3.8">
    <property type="protein sequence ID" value="Pp3c5_6180V3.8"/>
    <property type="gene ID" value="Pp3c5_6180"/>
</dbReference>
<dbReference type="GO" id="GO:0008270">
    <property type="term" value="F:zinc ion binding"/>
    <property type="evidence" value="ECO:0007669"/>
    <property type="project" value="UniProtKB-KW"/>
</dbReference>
<keyword evidence="8" id="KW-1185">Reference proteome</keyword>
<dbReference type="InterPro" id="IPR027370">
    <property type="entry name" value="Znf-RING_euk"/>
</dbReference>
<evidence type="ECO:0000256" key="1">
    <source>
        <dbReference type="ARBA" id="ARBA00022723"/>
    </source>
</evidence>
<dbReference type="PANTHER" id="PTHR14134">
    <property type="entry name" value="E3 UBIQUITIN-PROTEIN LIGASE RAD18"/>
    <property type="match status" value="1"/>
</dbReference>
<reference evidence="7 8" key="1">
    <citation type="journal article" date="2008" name="Science">
        <title>The Physcomitrella genome reveals evolutionary insights into the conquest of land by plants.</title>
        <authorList>
            <person name="Rensing S."/>
            <person name="Lang D."/>
            <person name="Zimmer A."/>
            <person name="Terry A."/>
            <person name="Salamov A."/>
            <person name="Shapiro H."/>
            <person name="Nishiyama T."/>
            <person name="Perroud P.-F."/>
            <person name="Lindquist E."/>
            <person name="Kamisugi Y."/>
            <person name="Tanahashi T."/>
            <person name="Sakakibara K."/>
            <person name="Fujita T."/>
            <person name="Oishi K."/>
            <person name="Shin-I T."/>
            <person name="Kuroki Y."/>
            <person name="Toyoda A."/>
            <person name="Suzuki Y."/>
            <person name="Hashimoto A."/>
            <person name="Yamaguchi K."/>
            <person name="Sugano A."/>
            <person name="Kohara Y."/>
            <person name="Fujiyama A."/>
            <person name="Anterola A."/>
            <person name="Aoki S."/>
            <person name="Ashton N."/>
            <person name="Barbazuk W.B."/>
            <person name="Barker E."/>
            <person name="Bennetzen J."/>
            <person name="Bezanilla M."/>
            <person name="Blankenship R."/>
            <person name="Cho S.H."/>
            <person name="Dutcher S."/>
            <person name="Estelle M."/>
            <person name="Fawcett J.A."/>
            <person name="Gundlach H."/>
            <person name="Hanada K."/>
            <person name="Heyl A."/>
            <person name="Hicks K.A."/>
            <person name="Hugh J."/>
            <person name="Lohr M."/>
            <person name="Mayer K."/>
            <person name="Melkozernov A."/>
            <person name="Murata T."/>
            <person name="Nelson D."/>
            <person name="Pils B."/>
            <person name="Prigge M."/>
            <person name="Reiss B."/>
            <person name="Renner T."/>
            <person name="Rombauts S."/>
            <person name="Rushton P."/>
            <person name="Sanderfoot A."/>
            <person name="Schween G."/>
            <person name="Shiu S.-H."/>
            <person name="Stueber K."/>
            <person name="Theodoulou F.L."/>
            <person name="Tu H."/>
            <person name="Van de Peer Y."/>
            <person name="Verrier P.J."/>
            <person name="Waters E."/>
            <person name="Wood A."/>
            <person name="Yang L."/>
            <person name="Cove D."/>
            <person name="Cuming A."/>
            <person name="Hasebe M."/>
            <person name="Lucas S."/>
            <person name="Mishler D.B."/>
            <person name="Reski R."/>
            <person name="Grigoriev I."/>
            <person name="Quatrano R.S."/>
            <person name="Boore J.L."/>
        </authorList>
    </citation>
    <scope>NUCLEOTIDE SEQUENCE [LARGE SCALE GENOMIC DNA]</scope>
    <source>
        <strain evidence="7 8">cv. Gransden 2004</strain>
    </source>
</reference>
<keyword evidence="3" id="KW-0862">Zinc</keyword>
<dbReference type="SMART" id="SM00184">
    <property type="entry name" value="RING"/>
    <property type="match status" value="1"/>
</dbReference>
<dbReference type="PROSITE" id="PS50089">
    <property type="entry name" value="ZF_RING_2"/>
    <property type="match status" value="1"/>
</dbReference>
<name>A0A7I4E021_PHYPA</name>
<dbReference type="GO" id="GO:0061630">
    <property type="term" value="F:ubiquitin protein ligase activity"/>
    <property type="evidence" value="ECO:0007669"/>
    <property type="project" value="InterPro"/>
</dbReference>
<dbReference type="PANTHER" id="PTHR14134:SF3">
    <property type="entry name" value="RING-CH-TYPE DOMAIN-CONTAINING PROTEIN"/>
    <property type="match status" value="1"/>
</dbReference>
<sequence length="283" mass="32478">MDRYSLFSMWPHASTMSTITSSIADQIESNTCPICFELMKSPDFSPILLSPCGHTFCAKCVSRHVSIHEKQSRYGGPLQPAPCPYCRQNISSQTLNISLQKMITSILSLQETLEKADADTGGFRDGFLQAQTRCEILQSELQESMRKKDRQNLHQVLLRTSVFKQKKHENCQDHQLIDLLPTVISDPMRCRLFSFKLKTTNRHIMQRMEREIAQTDEALIQLRAKEEALEESIRKTSSEHQKVLTDLMDTRNKSTTLKFCRDEIVTKLSLIQASLFALEQVLH</sequence>
<keyword evidence="5" id="KW-0175">Coiled coil</keyword>
<reference evidence="7" key="3">
    <citation type="submission" date="2020-12" db="UniProtKB">
        <authorList>
            <consortium name="EnsemblPlants"/>
        </authorList>
    </citation>
    <scope>IDENTIFICATION</scope>
</reference>
<evidence type="ECO:0000256" key="2">
    <source>
        <dbReference type="ARBA" id="ARBA00022771"/>
    </source>
</evidence>